<evidence type="ECO:0000259" key="2">
    <source>
        <dbReference type="Pfam" id="PF03781"/>
    </source>
</evidence>
<dbReference type="Gene3D" id="3.90.1580.10">
    <property type="entry name" value="paralog of FGE (formylglycine-generating enzyme)"/>
    <property type="match status" value="1"/>
</dbReference>
<feature type="domain" description="Sulfatase-modifying factor enzyme-like" evidence="2">
    <location>
        <begin position="26"/>
        <end position="270"/>
    </location>
</feature>
<dbReference type="Pfam" id="PF03781">
    <property type="entry name" value="FGE-sulfatase"/>
    <property type="match status" value="1"/>
</dbReference>
<evidence type="ECO:0000313" key="3">
    <source>
        <dbReference type="EMBL" id="MBE9397186.1"/>
    </source>
</evidence>
<dbReference type="GO" id="GO:0120147">
    <property type="term" value="F:formylglycine-generating oxidase activity"/>
    <property type="evidence" value="ECO:0007669"/>
    <property type="project" value="TreeGrafter"/>
</dbReference>
<dbReference type="InterPro" id="IPR042095">
    <property type="entry name" value="SUMF_sf"/>
</dbReference>
<feature type="signal peptide" evidence="1">
    <location>
        <begin position="1"/>
        <end position="25"/>
    </location>
</feature>
<feature type="chain" id="PRO_5035145497" evidence="1">
    <location>
        <begin position="26"/>
        <end position="273"/>
    </location>
</feature>
<proteinExistence type="predicted"/>
<comment type="caution">
    <text evidence="3">The sequence shown here is derived from an EMBL/GenBank/DDBJ whole genome shotgun (WGS) entry which is preliminary data.</text>
</comment>
<dbReference type="InterPro" id="IPR016187">
    <property type="entry name" value="CTDL_fold"/>
</dbReference>
<evidence type="ECO:0000256" key="1">
    <source>
        <dbReference type="SAM" id="SignalP"/>
    </source>
</evidence>
<dbReference type="InterPro" id="IPR005532">
    <property type="entry name" value="SUMF_dom"/>
</dbReference>
<dbReference type="AlphaFoldDB" id="A0A8J7K9U5"/>
<name>A0A8J7K9U5_9GAMM</name>
<sequence length="273" mass="30141">MELKNRVAGISLGVLIMGISTVTQAADDVVTIPAGEFKMGCSVNDSDCENDEGPEGGVTVSVPAFKIDRHEVSVAEYEACIAAGKCERPKDHQRNKYCNVGAEGREEHPVNCVDWQEALDYCQWKGGRLPYEAEWEKAARAGTSSRYPWGEQATCKHAILDDGVTMGAIPNEPDGCGEDRTWPRGSHQANAFGLHDMHGNAGEWMMNWYDRHGISRYAEGDLTGPEEGRQRLVRGGSWDENRPNLRSSFRNVKPPISGRSIYGSIGFRCAYDQ</sequence>
<dbReference type="SUPFAM" id="SSF56436">
    <property type="entry name" value="C-type lectin-like"/>
    <property type="match status" value="1"/>
</dbReference>
<dbReference type="Proteomes" id="UP000640333">
    <property type="component" value="Unassembled WGS sequence"/>
</dbReference>
<keyword evidence="1" id="KW-0732">Signal</keyword>
<dbReference type="EMBL" id="JADEYS010000006">
    <property type="protein sequence ID" value="MBE9397186.1"/>
    <property type="molecule type" value="Genomic_DNA"/>
</dbReference>
<keyword evidence="4" id="KW-1185">Reference proteome</keyword>
<gene>
    <name evidence="3" type="ORF">IOQ59_07935</name>
</gene>
<accession>A0A8J7K9U5</accession>
<dbReference type="InterPro" id="IPR051043">
    <property type="entry name" value="Sulfatase_Mod_Factor_Kinase"/>
</dbReference>
<reference evidence="3" key="1">
    <citation type="submission" date="2020-10" db="EMBL/GenBank/DDBJ databases">
        <title>Bacterium isolated from coastal waters sediment.</title>
        <authorList>
            <person name="Chen R.-J."/>
            <person name="Lu D.-C."/>
            <person name="Zhu K.-L."/>
            <person name="Du Z.-J."/>
        </authorList>
    </citation>
    <scope>NUCLEOTIDE SEQUENCE</scope>
    <source>
        <strain evidence="3">N1Y112</strain>
    </source>
</reference>
<evidence type="ECO:0000313" key="4">
    <source>
        <dbReference type="Proteomes" id="UP000640333"/>
    </source>
</evidence>
<dbReference type="PANTHER" id="PTHR23150:SF19">
    <property type="entry name" value="FORMYLGLYCINE-GENERATING ENZYME"/>
    <property type="match status" value="1"/>
</dbReference>
<dbReference type="PANTHER" id="PTHR23150">
    <property type="entry name" value="SULFATASE MODIFYING FACTOR 1, 2"/>
    <property type="match status" value="1"/>
</dbReference>
<protein>
    <submittedName>
        <fullName evidence="3">SUMF1/EgtB/PvdO family nonheme iron enzyme</fullName>
    </submittedName>
</protein>
<organism evidence="3 4">
    <name type="scientific">Pontibacterium sinense</name>
    <dbReference type="NCBI Taxonomy" id="2781979"/>
    <lineage>
        <taxon>Bacteria</taxon>
        <taxon>Pseudomonadati</taxon>
        <taxon>Pseudomonadota</taxon>
        <taxon>Gammaproteobacteria</taxon>
        <taxon>Oceanospirillales</taxon>
        <taxon>Oceanospirillaceae</taxon>
        <taxon>Pontibacterium</taxon>
    </lineage>
</organism>